<dbReference type="Proteomes" id="UP000054495">
    <property type="component" value="Unassembled WGS sequence"/>
</dbReference>
<protein>
    <submittedName>
        <fullName evidence="2">Uncharacterized protein</fullName>
    </submittedName>
</protein>
<sequence>MASIPPQPQIQHAGMNQVPFVPQQMAALSHGMAAPLPNQPVVGTMTQPFAMGQPFAPGQPFITPFAHPQMTFPTQFHNGGHNITQESAQSGPSEWPDENKENGSSEEPVWVLRDSYLKRMQREQKEQERAHEWNGDANAAAAASSATAEVAADEDEMETDRLLLGGTNDSSQSPPSTAGHGKKKNSKESMHSHC</sequence>
<organism evidence="2 3">
    <name type="scientific">Ancylostoma ceylanicum</name>
    <dbReference type="NCBI Taxonomy" id="53326"/>
    <lineage>
        <taxon>Eukaryota</taxon>
        <taxon>Metazoa</taxon>
        <taxon>Ecdysozoa</taxon>
        <taxon>Nematoda</taxon>
        <taxon>Chromadorea</taxon>
        <taxon>Rhabditida</taxon>
        <taxon>Rhabditina</taxon>
        <taxon>Rhabditomorpha</taxon>
        <taxon>Strongyloidea</taxon>
        <taxon>Ancylostomatidae</taxon>
        <taxon>Ancylostomatinae</taxon>
        <taxon>Ancylostoma</taxon>
    </lineage>
</organism>
<dbReference type="EMBL" id="KE124935">
    <property type="protein sequence ID" value="EPB74616.1"/>
    <property type="molecule type" value="Genomic_DNA"/>
</dbReference>
<feature type="region of interest" description="Disordered" evidence="1">
    <location>
        <begin position="78"/>
        <end position="194"/>
    </location>
</feature>
<feature type="compositionally biased region" description="Low complexity" evidence="1">
    <location>
        <begin position="136"/>
        <end position="150"/>
    </location>
</feature>
<feature type="compositionally biased region" description="Polar residues" evidence="1">
    <location>
        <begin position="167"/>
        <end position="176"/>
    </location>
</feature>
<evidence type="ECO:0000313" key="3">
    <source>
        <dbReference type="Proteomes" id="UP000054495"/>
    </source>
</evidence>
<gene>
    <name evidence="2" type="ORF">ANCCEY_06295</name>
</gene>
<feature type="compositionally biased region" description="Basic and acidic residues" evidence="1">
    <location>
        <begin position="115"/>
        <end position="134"/>
    </location>
</feature>
<evidence type="ECO:0000256" key="1">
    <source>
        <dbReference type="SAM" id="MobiDB-lite"/>
    </source>
</evidence>
<dbReference type="AlphaFoldDB" id="A0A0D6LWY5"/>
<name>A0A0D6LWY5_9BILA</name>
<keyword evidence="3" id="KW-1185">Reference proteome</keyword>
<evidence type="ECO:0000313" key="2">
    <source>
        <dbReference type="EMBL" id="EPB74616.1"/>
    </source>
</evidence>
<accession>A0A0D6LWY5</accession>
<proteinExistence type="predicted"/>
<feature type="compositionally biased region" description="Polar residues" evidence="1">
    <location>
        <begin position="78"/>
        <end position="92"/>
    </location>
</feature>
<reference evidence="2 3" key="1">
    <citation type="submission" date="2013-05" db="EMBL/GenBank/DDBJ databases">
        <title>Draft genome of the parasitic nematode Anyclostoma ceylanicum.</title>
        <authorList>
            <person name="Mitreva M."/>
        </authorList>
    </citation>
    <scope>NUCLEOTIDE SEQUENCE [LARGE SCALE GENOMIC DNA]</scope>
</reference>